<evidence type="ECO:0008006" key="3">
    <source>
        <dbReference type="Google" id="ProtNLM"/>
    </source>
</evidence>
<evidence type="ECO:0000313" key="1">
    <source>
        <dbReference type="EMBL" id="MDG6894449.1"/>
    </source>
</evidence>
<accession>A0A9X4SJT0</accession>
<dbReference type="InterPro" id="IPR025387">
    <property type="entry name" value="DUF4299"/>
</dbReference>
<gene>
    <name evidence="1" type="ORF">A6A20_02130</name>
</gene>
<evidence type="ECO:0000313" key="2">
    <source>
        <dbReference type="Proteomes" id="UP001155500"/>
    </source>
</evidence>
<dbReference type="Pfam" id="PF14132">
    <property type="entry name" value="DUF4299"/>
    <property type="match status" value="1"/>
</dbReference>
<reference evidence="1" key="1">
    <citation type="submission" date="2016-03" db="EMBL/GenBank/DDBJ databases">
        <title>Co-evolution between Pasteurellaceae and their hosts.</title>
        <authorList>
            <person name="Hansen M.J."/>
            <person name="Bojesen A.M."/>
            <person name="Planet P."/>
        </authorList>
    </citation>
    <scope>NUCLEOTIDE SEQUENCE</scope>
    <source>
        <strain evidence="1">146/S8/89</strain>
    </source>
</reference>
<proteinExistence type="predicted"/>
<protein>
    <recommendedName>
        <fullName evidence="3">DUF4299 family protein</fullName>
    </recommendedName>
</protein>
<dbReference type="AlphaFoldDB" id="A0A9X4SJT0"/>
<comment type="caution">
    <text evidence="1">The sequence shown here is derived from an EMBL/GenBank/DDBJ whole genome shotgun (WGS) entry which is preliminary data.</text>
</comment>
<organism evidence="1 2">
    <name type="scientific">Volucribacter amazonae</name>
    <dbReference type="NCBI Taxonomy" id="256731"/>
    <lineage>
        <taxon>Bacteria</taxon>
        <taxon>Pseudomonadati</taxon>
        <taxon>Pseudomonadota</taxon>
        <taxon>Gammaproteobacteria</taxon>
        <taxon>Pasteurellales</taxon>
        <taxon>Pasteurellaceae</taxon>
        <taxon>Volucribacter</taxon>
    </lineage>
</organism>
<dbReference type="Proteomes" id="UP001155500">
    <property type="component" value="Unassembled WGS sequence"/>
</dbReference>
<keyword evidence="2" id="KW-1185">Reference proteome</keyword>
<sequence length="279" mass="32593">MTPAQVLPLVENLSVYDFPLDEEEYQQLLAAPLSQFVALQLGVEGKSSRCFELAYDDETANYSVRVLTPSTKSDWQIALHFTEQLAKQLKSPIIDEDGNIYHAHISYDYEKDILFGLNVLMNDKNDRPILQGIHHPICFSAEMIENINNADDKLVEFEKVFYENQYVDGYFAKQRFYNNEDKVIGAYSLTQENKTILPFKPEIEWQYLNEISEDDIDKWIITLVSFEDENDGSTYYVLGKLDYHQFIQKLPNDKYRYIDGKYILIEPLSQTELQNFITE</sequence>
<dbReference type="EMBL" id="LWID01000001">
    <property type="protein sequence ID" value="MDG6894449.1"/>
    <property type="molecule type" value="Genomic_DNA"/>
</dbReference>
<name>A0A9X4SJT0_9PAST</name>